<name>A0AAV4GIA5_9GAST</name>
<keyword evidence="2" id="KW-1185">Reference proteome</keyword>
<dbReference type="AlphaFoldDB" id="A0AAV4GIA5"/>
<gene>
    <name evidence="1" type="ORF">ElyMa_002425600</name>
</gene>
<sequence>MLADWPAIADEDFESPYLEQSINLEKSETIKSSIIGQFEMLPQEVGEWSWADTDGNIERCVSLYVFDVGMDRSEPVEISKQGQGKVMSFHLGSVYNVRQIVFNNDQVVVLCSDELAVVAIDLASHTLKDVKLIPLGIERIHKMILIQNLLLLLKSEGSLNSAQICYDVRNGVTLTNFRLVRYWKEEPQLGLPPEVRDIRLHNNILYVLTIIGDLYLSALDSCDHDTLERNFLPPFNMEKQKQSITSQLAVTSQGGLKVAVLEQFHDGQNWLSQVHMVYIRRKRN</sequence>
<comment type="caution">
    <text evidence="1">The sequence shown here is derived from an EMBL/GenBank/DDBJ whole genome shotgun (WGS) entry which is preliminary data.</text>
</comment>
<evidence type="ECO:0000313" key="2">
    <source>
        <dbReference type="Proteomes" id="UP000762676"/>
    </source>
</evidence>
<accession>A0AAV4GIA5</accession>
<dbReference type="Proteomes" id="UP000762676">
    <property type="component" value="Unassembled WGS sequence"/>
</dbReference>
<organism evidence="1 2">
    <name type="scientific">Elysia marginata</name>
    <dbReference type="NCBI Taxonomy" id="1093978"/>
    <lineage>
        <taxon>Eukaryota</taxon>
        <taxon>Metazoa</taxon>
        <taxon>Spiralia</taxon>
        <taxon>Lophotrochozoa</taxon>
        <taxon>Mollusca</taxon>
        <taxon>Gastropoda</taxon>
        <taxon>Heterobranchia</taxon>
        <taxon>Euthyneura</taxon>
        <taxon>Panpulmonata</taxon>
        <taxon>Sacoglossa</taxon>
        <taxon>Placobranchoidea</taxon>
        <taxon>Plakobranchidae</taxon>
        <taxon>Elysia</taxon>
    </lineage>
</organism>
<proteinExistence type="predicted"/>
<evidence type="ECO:0008006" key="3">
    <source>
        <dbReference type="Google" id="ProtNLM"/>
    </source>
</evidence>
<protein>
    <recommendedName>
        <fullName evidence="3">Cleavage/polyadenylation specificity factor A subunit N-terminal domain-containing protein</fullName>
    </recommendedName>
</protein>
<evidence type="ECO:0000313" key="1">
    <source>
        <dbReference type="EMBL" id="GFR84780.1"/>
    </source>
</evidence>
<dbReference type="EMBL" id="BMAT01004969">
    <property type="protein sequence ID" value="GFR84780.1"/>
    <property type="molecule type" value="Genomic_DNA"/>
</dbReference>
<reference evidence="1 2" key="1">
    <citation type="journal article" date="2021" name="Elife">
        <title>Chloroplast acquisition without the gene transfer in kleptoplastic sea slugs, Plakobranchus ocellatus.</title>
        <authorList>
            <person name="Maeda T."/>
            <person name="Takahashi S."/>
            <person name="Yoshida T."/>
            <person name="Shimamura S."/>
            <person name="Takaki Y."/>
            <person name="Nagai Y."/>
            <person name="Toyoda A."/>
            <person name="Suzuki Y."/>
            <person name="Arimoto A."/>
            <person name="Ishii H."/>
            <person name="Satoh N."/>
            <person name="Nishiyama T."/>
            <person name="Hasebe M."/>
            <person name="Maruyama T."/>
            <person name="Minagawa J."/>
            <person name="Obokata J."/>
            <person name="Shigenobu S."/>
        </authorList>
    </citation>
    <scope>NUCLEOTIDE SEQUENCE [LARGE SCALE GENOMIC DNA]</scope>
</reference>